<organism evidence="3 4">
    <name type="scientific">Sinobaca qinghaiensis</name>
    <dbReference type="NCBI Taxonomy" id="342944"/>
    <lineage>
        <taxon>Bacteria</taxon>
        <taxon>Bacillati</taxon>
        <taxon>Bacillota</taxon>
        <taxon>Bacilli</taxon>
        <taxon>Bacillales</taxon>
        <taxon>Sporolactobacillaceae</taxon>
        <taxon>Sinobaca</taxon>
    </lineage>
</organism>
<feature type="transmembrane region" description="Helical" evidence="1">
    <location>
        <begin position="45"/>
        <end position="63"/>
    </location>
</feature>
<keyword evidence="1" id="KW-0812">Transmembrane</keyword>
<keyword evidence="1" id="KW-1133">Transmembrane helix</keyword>
<dbReference type="EMBL" id="RAPK01000011">
    <property type="protein sequence ID" value="RKD69587.1"/>
    <property type="molecule type" value="Genomic_DNA"/>
</dbReference>
<dbReference type="Pfam" id="PF02517">
    <property type="entry name" value="Rce1-like"/>
    <property type="match status" value="1"/>
</dbReference>
<dbReference type="OrthoDB" id="6059004at2"/>
<name>A0A419UWS2_9BACL</name>
<feature type="transmembrane region" description="Helical" evidence="1">
    <location>
        <begin position="188"/>
        <end position="206"/>
    </location>
</feature>
<reference evidence="3 4" key="1">
    <citation type="submission" date="2018-09" db="EMBL/GenBank/DDBJ databases">
        <title>Genomic Encyclopedia of Archaeal and Bacterial Type Strains, Phase II (KMG-II): from individual species to whole genera.</title>
        <authorList>
            <person name="Goeker M."/>
        </authorList>
    </citation>
    <scope>NUCLEOTIDE SEQUENCE [LARGE SCALE GENOMIC DNA]</scope>
    <source>
        <strain evidence="3 4">DSM 17008</strain>
    </source>
</reference>
<comment type="caution">
    <text evidence="3">The sequence shown here is derived from an EMBL/GenBank/DDBJ whole genome shotgun (WGS) entry which is preliminary data.</text>
</comment>
<evidence type="ECO:0000259" key="2">
    <source>
        <dbReference type="Pfam" id="PF02517"/>
    </source>
</evidence>
<keyword evidence="1" id="KW-0472">Membrane</keyword>
<feature type="transmembrane region" description="Helical" evidence="1">
    <location>
        <begin position="256"/>
        <end position="276"/>
    </location>
</feature>
<sequence>MKKSTYKVSRLILYFFLVSIFLFVSGNTGRYLIETEGMNRETALFLQGIMFTGLTLVVLYWLKAKNPDLFKDIGLTKADSVAKWFIGTALPLFLLLSGIVTAALFGGIENVRFNLTGPILLAVLINTITAFMYEAFPEEVFIRGLIFSELRKKYRFIISLFLQLLLFMCVPLLAMSLAALFFNQPMQLTIDYFILLFAFGIALQLYREYTGSLWMSIYYHLMYLEIARYISGGGVYDPDKALLEFDEVFGGFMTLYLSFLFMVLLSVAVLTVLIIVDKKRSRSISN</sequence>
<proteinExistence type="predicted"/>
<feature type="transmembrane region" description="Helical" evidence="1">
    <location>
        <begin position="12"/>
        <end position="33"/>
    </location>
</feature>
<dbReference type="InterPro" id="IPR003675">
    <property type="entry name" value="Rce1/LyrA-like_dom"/>
</dbReference>
<protein>
    <submittedName>
        <fullName evidence="3">CAAX prenyl protease-like protein</fullName>
    </submittedName>
</protein>
<keyword evidence="4" id="KW-1185">Reference proteome</keyword>
<keyword evidence="3" id="KW-0645">Protease</keyword>
<evidence type="ECO:0000313" key="4">
    <source>
        <dbReference type="Proteomes" id="UP000285120"/>
    </source>
</evidence>
<feature type="transmembrane region" description="Helical" evidence="1">
    <location>
        <begin position="84"/>
        <end position="105"/>
    </location>
</feature>
<feature type="transmembrane region" description="Helical" evidence="1">
    <location>
        <begin position="218"/>
        <end position="236"/>
    </location>
</feature>
<dbReference type="RefSeq" id="WP_120194145.1">
    <property type="nucleotide sequence ID" value="NZ_RAPK01000011.1"/>
</dbReference>
<gene>
    <name evidence="3" type="ORF">ATL39_3007</name>
</gene>
<feature type="transmembrane region" description="Helical" evidence="1">
    <location>
        <begin position="156"/>
        <end position="182"/>
    </location>
</feature>
<dbReference type="GO" id="GO:0006508">
    <property type="term" value="P:proteolysis"/>
    <property type="evidence" value="ECO:0007669"/>
    <property type="project" value="UniProtKB-KW"/>
</dbReference>
<keyword evidence="3" id="KW-0378">Hydrolase</keyword>
<feature type="domain" description="CAAX prenyl protease 2/Lysostaphin resistance protein A-like" evidence="2">
    <location>
        <begin position="123"/>
        <end position="222"/>
    </location>
</feature>
<dbReference type="AlphaFoldDB" id="A0A419UWS2"/>
<dbReference type="GO" id="GO:0080120">
    <property type="term" value="P:CAAX-box protein maturation"/>
    <property type="evidence" value="ECO:0007669"/>
    <property type="project" value="UniProtKB-ARBA"/>
</dbReference>
<evidence type="ECO:0000313" key="3">
    <source>
        <dbReference type="EMBL" id="RKD69587.1"/>
    </source>
</evidence>
<dbReference type="PANTHER" id="PTHR39430">
    <property type="entry name" value="MEMBRANE-ASSOCIATED PROTEASE-RELATED"/>
    <property type="match status" value="1"/>
</dbReference>
<accession>A0A419UWS2</accession>
<dbReference type="Proteomes" id="UP000285120">
    <property type="component" value="Unassembled WGS sequence"/>
</dbReference>
<evidence type="ECO:0000256" key="1">
    <source>
        <dbReference type="SAM" id="Phobius"/>
    </source>
</evidence>
<dbReference type="PANTHER" id="PTHR39430:SF1">
    <property type="entry name" value="PROTEASE"/>
    <property type="match status" value="1"/>
</dbReference>
<dbReference type="GO" id="GO:0004175">
    <property type="term" value="F:endopeptidase activity"/>
    <property type="evidence" value="ECO:0007669"/>
    <property type="project" value="UniProtKB-ARBA"/>
</dbReference>
<feature type="transmembrane region" description="Helical" evidence="1">
    <location>
        <begin position="117"/>
        <end position="136"/>
    </location>
</feature>